<reference evidence="2 3" key="1">
    <citation type="submission" date="2018-12" db="EMBL/GenBank/DDBJ databases">
        <authorList>
            <consortium name="Pathogen Informatics"/>
        </authorList>
    </citation>
    <scope>NUCLEOTIDE SEQUENCE [LARGE SCALE GENOMIC DNA]</scope>
    <source>
        <strain evidence="2 3">NCTC13354</strain>
    </source>
</reference>
<dbReference type="Proteomes" id="UP000269542">
    <property type="component" value="Chromosome"/>
</dbReference>
<dbReference type="AlphaFoldDB" id="A0A448PFS0"/>
<accession>A0A448PFS0</accession>
<dbReference type="OrthoDB" id="8772678at2"/>
<name>A0A448PFS0_9ACTO</name>
<keyword evidence="2" id="KW-0418">Kinase</keyword>
<evidence type="ECO:0000256" key="1">
    <source>
        <dbReference type="ARBA" id="ARBA00006479"/>
    </source>
</evidence>
<dbReference type="EMBL" id="LR134476">
    <property type="protein sequence ID" value="VEI13734.1"/>
    <property type="molecule type" value="Genomic_DNA"/>
</dbReference>
<keyword evidence="3" id="KW-1185">Reference proteome</keyword>
<dbReference type="GO" id="GO:0004340">
    <property type="term" value="F:glucokinase activity"/>
    <property type="evidence" value="ECO:0007669"/>
    <property type="project" value="UniProtKB-EC"/>
</dbReference>
<dbReference type="PANTHER" id="PTHR18964">
    <property type="entry name" value="ROK (REPRESSOR, ORF, KINASE) FAMILY"/>
    <property type="match status" value="1"/>
</dbReference>
<dbReference type="Gene3D" id="3.30.420.40">
    <property type="match status" value="2"/>
</dbReference>
<proteinExistence type="inferred from homology"/>
<dbReference type="PANTHER" id="PTHR18964:SF169">
    <property type="entry name" value="N-ACETYLMANNOSAMINE KINASE"/>
    <property type="match status" value="1"/>
</dbReference>
<gene>
    <name evidence="2" type="primary">glkA_2</name>
    <name evidence="2" type="ORF">NCTC13354_01455</name>
</gene>
<dbReference type="InterPro" id="IPR049874">
    <property type="entry name" value="ROK_cs"/>
</dbReference>
<dbReference type="EC" id="2.7.1.2" evidence="2"/>
<dbReference type="RefSeq" id="WP_126416809.1">
    <property type="nucleotide sequence ID" value="NZ_LR134476.1"/>
</dbReference>
<evidence type="ECO:0000313" key="2">
    <source>
        <dbReference type="EMBL" id="VEI13734.1"/>
    </source>
</evidence>
<dbReference type="KEGG" id="tbw:NCTC13354_01455"/>
<dbReference type="InterPro" id="IPR000600">
    <property type="entry name" value="ROK"/>
</dbReference>
<dbReference type="Pfam" id="PF00480">
    <property type="entry name" value="ROK"/>
    <property type="match status" value="1"/>
</dbReference>
<dbReference type="InterPro" id="IPR043129">
    <property type="entry name" value="ATPase_NBD"/>
</dbReference>
<keyword evidence="2" id="KW-0808">Transferase</keyword>
<evidence type="ECO:0000313" key="3">
    <source>
        <dbReference type="Proteomes" id="UP000269542"/>
    </source>
</evidence>
<comment type="similarity">
    <text evidence="1">Belongs to the ROK (NagC/XylR) family.</text>
</comment>
<organism evidence="2 3">
    <name type="scientific">Trueperella bialowiezensis</name>
    <dbReference type="NCBI Taxonomy" id="312285"/>
    <lineage>
        <taxon>Bacteria</taxon>
        <taxon>Bacillati</taxon>
        <taxon>Actinomycetota</taxon>
        <taxon>Actinomycetes</taxon>
        <taxon>Actinomycetales</taxon>
        <taxon>Actinomycetaceae</taxon>
        <taxon>Trueperella</taxon>
    </lineage>
</organism>
<dbReference type="SUPFAM" id="SSF53067">
    <property type="entry name" value="Actin-like ATPase domain"/>
    <property type="match status" value="1"/>
</dbReference>
<protein>
    <submittedName>
        <fullName evidence="2">Glucokinase</fullName>
        <ecNumber evidence="2">2.7.1.2</ecNumber>
    </submittedName>
</protein>
<dbReference type="PROSITE" id="PS01125">
    <property type="entry name" value="ROK"/>
    <property type="match status" value="1"/>
</dbReference>
<sequence length="308" mass="31894">MTGAQILAIDIGGTKIGWSLTDADNLAFDSVQTMATNARAGGPTVAKRLADLVKEVAANHSSLLGIGIASAGVVDPATGRIVSATNTMPQWAGTELGKIIARASGLPVHVINDVHAHGLGEAMRGAGRGANTVLSLAVGTGIGGALIRGGQIDFGEHFLAGHFGHIHHCLADGLVCSCQRTGHIEAIASGHGITNWFNERREFGDPRVANGKELQDLADSGHELAQRVFTESAFALGETIATLTNSIDPSVVVLSGSMTRSGERWWQALREGYAARAMDPVAGTPIVLGELGSSAPLMGAAINFLRNQ</sequence>